<dbReference type="InterPro" id="IPR032675">
    <property type="entry name" value="LRR_dom_sf"/>
</dbReference>
<keyword evidence="1" id="KW-0833">Ubl conjugation pathway</keyword>
<feature type="non-terminal residue" evidence="3">
    <location>
        <position position="1"/>
    </location>
</feature>
<name>A0A4S2KIQ0_9HYME</name>
<proteinExistence type="predicted"/>
<evidence type="ECO:0000313" key="4">
    <source>
        <dbReference type="Proteomes" id="UP000310200"/>
    </source>
</evidence>
<comment type="caution">
    <text evidence="3">The sequence shown here is derived from an EMBL/GenBank/DDBJ whole genome shotgun (WGS) entry which is preliminary data.</text>
</comment>
<dbReference type="Pfam" id="PF13516">
    <property type="entry name" value="LRR_6"/>
    <property type="match status" value="1"/>
</dbReference>
<keyword evidence="4" id="KW-1185">Reference proteome</keyword>
<sequence length="569" mass="66807">AYNNDISISPWQNEEFAEERFYIYELTVGAPNKNNYINIEFHEAVYPIRVSIYEIHNPGSVIQIWAQDYSNNQWFKLWDEWSQIVPPTSRLFSPPLLHPCNFKTKMLKLVFKDSSQFSYTMLDAVMLIGTSELIFSNLNESLTNILKRINCTYSLCHDDVHNLTADVKSAHLDIVHLQENFPKYCIIWRSDTCKSVLKHKKASQEIIPYVQLNGEKNSRHILLKSDSNWTKQMKLSSDKSKELCSLSTLPDEILLKIFKNLDLMTLCRVSEVNRYFNNLIQDPELYTRLNMRSGFLQRPLDLTDSNFDVKDLSKFLDNCGMRLTHLRLKSCPVDNQALLKISEICKNLKELDLSYCTPYIDDEGFLYLEKLKSLERLNLSYTRITTKRLCKILQNKQRMRELQFGSSINDAILIELRNSCRDLEVILLNTHEFEHISSKGINALTNCKNLRKVDLFLDYTDPTTESLFRLLSFYQNLQEVYLSRGSMDQNWVSQFSLTGHNLELLAQCKNLEKLYLNDVKLDIGNDKYSIILKQCPKLQKFYLIRCKITDRLVIQWKERYPHVSVYTFR</sequence>
<dbReference type="InterPro" id="IPR006553">
    <property type="entry name" value="Leu-rich_rpt_Cys-con_subtyp"/>
</dbReference>
<feature type="domain" description="F-box" evidence="2">
    <location>
        <begin position="243"/>
        <end position="289"/>
    </location>
</feature>
<dbReference type="GO" id="GO:0031146">
    <property type="term" value="P:SCF-dependent proteasomal ubiquitin-dependent protein catabolic process"/>
    <property type="evidence" value="ECO:0007669"/>
    <property type="project" value="TreeGrafter"/>
</dbReference>
<dbReference type="SMART" id="SM00256">
    <property type="entry name" value="FBOX"/>
    <property type="match status" value="1"/>
</dbReference>
<dbReference type="InterPro" id="IPR036047">
    <property type="entry name" value="F-box-like_dom_sf"/>
</dbReference>
<dbReference type="PROSITE" id="PS50181">
    <property type="entry name" value="FBOX"/>
    <property type="match status" value="1"/>
</dbReference>
<evidence type="ECO:0000256" key="1">
    <source>
        <dbReference type="ARBA" id="ARBA00022786"/>
    </source>
</evidence>
<dbReference type="SUPFAM" id="SSF52047">
    <property type="entry name" value="RNI-like"/>
    <property type="match status" value="1"/>
</dbReference>
<dbReference type="STRING" id="300112.A0A4S2KIQ0"/>
<dbReference type="GO" id="GO:0019005">
    <property type="term" value="C:SCF ubiquitin ligase complex"/>
    <property type="evidence" value="ECO:0007669"/>
    <property type="project" value="TreeGrafter"/>
</dbReference>
<dbReference type="Pfam" id="PF12937">
    <property type="entry name" value="F-box-like"/>
    <property type="match status" value="1"/>
</dbReference>
<dbReference type="SUPFAM" id="SSF81383">
    <property type="entry name" value="F-box domain"/>
    <property type="match status" value="1"/>
</dbReference>
<evidence type="ECO:0000259" key="2">
    <source>
        <dbReference type="PROSITE" id="PS50181"/>
    </source>
</evidence>
<dbReference type="EMBL" id="QBLH01002730">
    <property type="protein sequence ID" value="TGZ47558.1"/>
    <property type="molecule type" value="Genomic_DNA"/>
</dbReference>
<dbReference type="Gene3D" id="3.80.10.10">
    <property type="entry name" value="Ribonuclease Inhibitor"/>
    <property type="match status" value="2"/>
</dbReference>
<dbReference type="Gene3D" id="1.20.1280.50">
    <property type="match status" value="1"/>
</dbReference>
<organism evidence="3 4">
    <name type="scientific">Temnothorax longispinosus</name>
    <dbReference type="NCBI Taxonomy" id="300112"/>
    <lineage>
        <taxon>Eukaryota</taxon>
        <taxon>Metazoa</taxon>
        <taxon>Ecdysozoa</taxon>
        <taxon>Arthropoda</taxon>
        <taxon>Hexapoda</taxon>
        <taxon>Insecta</taxon>
        <taxon>Pterygota</taxon>
        <taxon>Neoptera</taxon>
        <taxon>Endopterygota</taxon>
        <taxon>Hymenoptera</taxon>
        <taxon>Apocrita</taxon>
        <taxon>Aculeata</taxon>
        <taxon>Formicoidea</taxon>
        <taxon>Formicidae</taxon>
        <taxon>Myrmicinae</taxon>
        <taxon>Temnothorax</taxon>
    </lineage>
</organism>
<reference evidence="3 4" key="1">
    <citation type="journal article" date="2019" name="Philos. Trans. R. Soc. Lond., B, Biol. Sci.">
        <title>Ant behaviour and brain gene expression of defending hosts depend on the ecological success of the intruding social parasite.</title>
        <authorList>
            <person name="Kaur R."/>
            <person name="Stoldt M."/>
            <person name="Jongepier E."/>
            <person name="Feldmeyer B."/>
            <person name="Menzel F."/>
            <person name="Bornberg-Bauer E."/>
            <person name="Foitzik S."/>
        </authorList>
    </citation>
    <scope>NUCLEOTIDE SEQUENCE [LARGE SCALE GENOMIC DNA]</scope>
    <source>
        <tissue evidence="3">Whole body</tissue>
    </source>
</reference>
<dbReference type="InterPro" id="IPR001611">
    <property type="entry name" value="Leu-rich_rpt"/>
</dbReference>
<accession>A0A4S2KIQ0</accession>
<dbReference type="AlphaFoldDB" id="A0A4S2KIQ0"/>
<dbReference type="PANTHER" id="PTHR13318">
    <property type="entry name" value="PARTNER OF PAIRED, ISOFORM B-RELATED"/>
    <property type="match status" value="1"/>
</dbReference>
<gene>
    <name evidence="3" type="ORF">DBV15_11664</name>
</gene>
<dbReference type="CDD" id="cd09917">
    <property type="entry name" value="F-box_SF"/>
    <property type="match status" value="1"/>
</dbReference>
<dbReference type="Proteomes" id="UP000310200">
    <property type="component" value="Unassembled WGS sequence"/>
</dbReference>
<evidence type="ECO:0000313" key="3">
    <source>
        <dbReference type="EMBL" id="TGZ47558.1"/>
    </source>
</evidence>
<dbReference type="InterPro" id="IPR001810">
    <property type="entry name" value="F-box_dom"/>
</dbReference>
<dbReference type="SMART" id="SM00367">
    <property type="entry name" value="LRR_CC"/>
    <property type="match status" value="3"/>
</dbReference>
<protein>
    <submittedName>
        <fullName evidence="3">F-box/LRR-repeat protein 4</fullName>
    </submittedName>
</protein>